<evidence type="ECO:0000256" key="2">
    <source>
        <dbReference type="ARBA" id="ARBA00009045"/>
    </source>
</evidence>
<keyword evidence="3 7" id="KW-0812">Transmembrane</keyword>
<dbReference type="PANTHER" id="PTHR43731:SF14">
    <property type="entry name" value="PRESENILIN-ASSOCIATED RHOMBOID-LIKE PROTEIN, MITOCHONDRIAL"/>
    <property type="match status" value="1"/>
</dbReference>
<dbReference type="GO" id="GO:0016020">
    <property type="term" value="C:membrane"/>
    <property type="evidence" value="ECO:0007669"/>
    <property type="project" value="UniProtKB-SubCell"/>
</dbReference>
<evidence type="ECO:0000256" key="4">
    <source>
        <dbReference type="ARBA" id="ARBA00022801"/>
    </source>
</evidence>
<feature type="transmembrane region" description="Helical" evidence="7">
    <location>
        <begin position="188"/>
        <end position="208"/>
    </location>
</feature>
<evidence type="ECO:0000259" key="8">
    <source>
        <dbReference type="Pfam" id="PF01694"/>
    </source>
</evidence>
<organism evidence="9 10">
    <name type="scientific">Rhizopus azygosporus</name>
    <name type="common">Rhizopus microsporus var. azygosporus</name>
    <dbReference type="NCBI Taxonomy" id="86630"/>
    <lineage>
        <taxon>Eukaryota</taxon>
        <taxon>Fungi</taxon>
        <taxon>Fungi incertae sedis</taxon>
        <taxon>Mucoromycota</taxon>
        <taxon>Mucoromycotina</taxon>
        <taxon>Mucoromycetes</taxon>
        <taxon>Mucorales</taxon>
        <taxon>Mucorineae</taxon>
        <taxon>Rhizopodaceae</taxon>
        <taxon>Rhizopus</taxon>
    </lineage>
</organism>
<evidence type="ECO:0000313" key="10">
    <source>
        <dbReference type="Proteomes" id="UP000252139"/>
    </source>
</evidence>
<comment type="subcellular location">
    <subcellularLocation>
        <location evidence="1">Membrane</location>
        <topology evidence="1">Multi-pass membrane protein</topology>
    </subcellularLocation>
</comment>
<keyword evidence="6 7" id="KW-0472">Membrane</keyword>
<reference evidence="9 10" key="1">
    <citation type="journal article" date="2018" name="G3 (Bethesda)">
        <title>Phylogenetic and Phylogenomic Definition of Rhizopus Species.</title>
        <authorList>
            <person name="Gryganskyi A.P."/>
            <person name="Golan J."/>
            <person name="Dolatabadi S."/>
            <person name="Mondo S."/>
            <person name="Robb S."/>
            <person name="Idnurm A."/>
            <person name="Muszewska A."/>
            <person name="Steczkiewicz K."/>
            <person name="Masonjones S."/>
            <person name="Liao H.L."/>
            <person name="Gajdeczka M.T."/>
            <person name="Anike F."/>
            <person name="Vuek A."/>
            <person name="Anishchenko I.M."/>
            <person name="Voigt K."/>
            <person name="de Hoog G.S."/>
            <person name="Smith M.E."/>
            <person name="Heitman J."/>
            <person name="Vilgalys R."/>
            <person name="Stajich J.E."/>
        </authorList>
    </citation>
    <scope>NUCLEOTIDE SEQUENCE [LARGE SCALE GENOMIC DNA]</scope>
    <source>
        <strain evidence="9 10">CBS 357.93</strain>
    </source>
</reference>
<dbReference type="Proteomes" id="UP000252139">
    <property type="component" value="Unassembled WGS sequence"/>
</dbReference>
<comment type="similarity">
    <text evidence="2">Belongs to the peptidase S54 family.</text>
</comment>
<dbReference type="InterPro" id="IPR035952">
    <property type="entry name" value="Rhomboid-like_sf"/>
</dbReference>
<dbReference type="STRING" id="86630.A0A367J7M9"/>
<evidence type="ECO:0000313" key="9">
    <source>
        <dbReference type="EMBL" id="RCH85972.1"/>
    </source>
</evidence>
<evidence type="ECO:0000256" key="6">
    <source>
        <dbReference type="ARBA" id="ARBA00023136"/>
    </source>
</evidence>
<feature type="transmembrane region" description="Helical" evidence="7">
    <location>
        <begin position="214"/>
        <end position="237"/>
    </location>
</feature>
<dbReference type="AlphaFoldDB" id="A0A367J7M9"/>
<dbReference type="InterPro" id="IPR022764">
    <property type="entry name" value="Peptidase_S54_rhomboid_dom"/>
</dbReference>
<comment type="caution">
    <text evidence="9">The sequence shown here is derived from an EMBL/GenBank/DDBJ whole genome shotgun (WGS) entry which is preliminary data.</text>
</comment>
<name>A0A367J7M9_RHIAZ</name>
<proteinExistence type="inferred from homology"/>
<gene>
    <name evidence="9" type="ORF">CU097_008539</name>
</gene>
<dbReference type="EMBL" id="PJQL01001970">
    <property type="protein sequence ID" value="RCH85972.1"/>
    <property type="molecule type" value="Genomic_DNA"/>
</dbReference>
<keyword evidence="4" id="KW-0378">Hydrolase</keyword>
<evidence type="ECO:0000256" key="3">
    <source>
        <dbReference type="ARBA" id="ARBA00022692"/>
    </source>
</evidence>
<protein>
    <recommendedName>
        <fullName evidence="8">Peptidase S54 rhomboid domain-containing protein</fullName>
    </recommendedName>
</protein>
<dbReference type="PANTHER" id="PTHR43731">
    <property type="entry name" value="RHOMBOID PROTEASE"/>
    <property type="match status" value="1"/>
</dbReference>
<feature type="transmembrane region" description="Helical" evidence="7">
    <location>
        <begin position="149"/>
        <end position="167"/>
    </location>
</feature>
<sequence length="277" mass="31519">MFTLGRVSRMTRHNLFTKIPIRTYIRPHYYDNSLSKAMKQQQNPFRRIGRFLDEMDHKKVLWTMIGTNVVVFCCWQYAKDSYKQFGDPRWLDFMCRHFTLNKTSMEASQYHTLLTSTFSHSSLPHLAMNMFVLQSMGESVLKAIGTSRFLLLYTGAGVVASLSSLVYSKYIRPLLETNKFGYRQSRNTLSLGASGSLMGLASFFAAAFPKTTFYVFFIIPMPALACVGLFAAVDVYLASTLNSGILDSAAHVGGAVYGLGYWFLRVKPMLRTGRWRF</sequence>
<dbReference type="InterPro" id="IPR050925">
    <property type="entry name" value="Rhomboid_protease_S54"/>
</dbReference>
<dbReference type="Gene3D" id="1.20.1540.10">
    <property type="entry name" value="Rhomboid-like"/>
    <property type="match status" value="1"/>
</dbReference>
<dbReference type="OrthoDB" id="418595at2759"/>
<evidence type="ECO:0000256" key="1">
    <source>
        <dbReference type="ARBA" id="ARBA00004141"/>
    </source>
</evidence>
<evidence type="ECO:0000256" key="7">
    <source>
        <dbReference type="SAM" id="Phobius"/>
    </source>
</evidence>
<evidence type="ECO:0000256" key="5">
    <source>
        <dbReference type="ARBA" id="ARBA00022989"/>
    </source>
</evidence>
<accession>A0A367J7M9</accession>
<feature type="transmembrane region" description="Helical" evidence="7">
    <location>
        <begin position="244"/>
        <end position="264"/>
    </location>
</feature>
<dbReference type="GO" id="GO:0004252">
    <property type="term" value="F:serine-type endopeptidase activity"/>
    <property type="evidence" value="ECO:0007669"/>
    <property type="project" value="InterPro"/>
</dbReference>
<keyword evidence="10" id="KW-1185">Reference proteome</keyword>
<dbReference type="SUPFAM" id="SSF144091">
    <property type="entry name" value="Rhomboid-like"/>
    <property type="match status" value="1"/>
</dbReference>
<feature type="domain" description="Peptidase S54 rhomboid" evidence="8">
    <location>
        <begin position="108"/>
        <end position="266"/>
    </location>
</feature>
<dbReference type="Pfam" id="PF01694">
    <property type="entry name" value="Rhomboid"/>
    <property type="match status" value="1"/>
</dbReference>
<keyword evidence="5 7" id="KW-1133">Transmembrane helix</keyword>